<evidence type="ECO:0000256" key="3">
    <source>
        <dbReference type="ARBA" id="ARBA00023043"/>
    </source>
</evidence>
<dbReference type="Proteomes" id="UP000585474">
    <property type="component" value="Unassembled WGS sequence"/>
</dbReference>
<accession>A0A7J0GT17</accession>
<dbReference type="SUPFAM" id="SSF48403">
    <property type="entry name" value="Ankyrin repeat"/>
    <property type="match status" value="1"/>
</dbReference>
<keyword evidence="8" id="KW-1133">Transmembrane helix</keyword>
<evidence type="ECO:0000313" key="11">
    <source>
        <dbReference type="Proteomes" id="UP000585474"/>
    </source>
</evidence>
<dbReference type="Pfam" id="PF01833">
    <property type="entry name" value="TIG"/>
    <property type="match status" value="1"/>
</dbReference>
<dbReference type="CDD" id="cd23767">
    <property type="entry name" value="IQCD"/>
    <property type="match status" value="1"/>
</dbReference>
<dbReference type="PROSITE" id="PS50096">
    <property type="entry name" value="IQ"/>
    <property type="match status" value="2"/>
</dbReference>
<reference evidence="10 11" key="1">
    <citation type="submission" date="2019-07" db="EMBL/GenBank/DDBJ databases">
        <title>De Novo Assembly of kiwifruit Actinidia rufa.</title>
        <authorList>
            <person name="Sugita-Konishi S."/>
            <person name="Sato K."/>
            <person name="Mori E."/>
            <person name="Abe Y."/>
            <person name="Kisaki G."/>
            <person name="Hamano K."/>
            <person name="Suezawa K."/>
            <person name="Otani M."/>
            <person name="Fukuda T."/>
            <person name="Manabe T."/>
            <person name="Gomi K."/>
            <person name="Tabuchi M."/>
            <person name="Akimitsu K."/>
            <person name="Kataoka I."/>
        </authorList>
    </citation>
    <scope>NUCLEOTIDE SEQUENCE [LARGE SCALE GENOMIC DNA]</scope>
    <source>
        <strain evidence="11">cv. Fuchu</strain>
    </source>
</reference>
<dbReference type="EMBL" id="BJWL01000024">
    <property type="protein sequence ID" value="GFZ13922.1"/>
    <property type="molecule type" value="Genomic_DNA"/>
</dbReference>
<evidence type="ECO:0000313" key="10">
    <source>
        <dbReference type="EMBL" id="GFZ13922.1"/>
    </source>
</evidence>
<dbReference type="PROSITE" id="PS51437">
    <property type="entry name" value="CG_1"/>
    <property type="match status" value="1"/>
</dbReference>
<dbReference type="GO" id="GO:0006357">
    <property type="term" value="P:regulation of transcription by RNA polymerase II"/>
    <property type="evidence" value="ECO:0007669"/>
    <property type="project" value="TreeGrafter"/>
</dbReference>
<dbReference type="Gene3D" id="1.20.5.190">
    <property type="match status" value="1"/>
</dbReference>
<dbReference type="GO" id="GO:0003712">
    <property type="term" value="F:transcription coregulator activity"/>
    <property type="evidence" value="ECO:0007669"/>
    <property type="project" value="TreeGrafter"/>
</dbReference>
<proteinExistence type="inferred from homology"/>
<evidence type="ECO:0000256" key="6">
    <source>
        <dbReference type="ARBA" id="ARBA00023242"/>
    </source>
</evidence>
<feature type="transmembrane region" description="Helical" evidence="8">
    <location>
        <begin position="28"/>
        <end position="51"/>
    </location>
</feature>
<name>A0A7J0GT17_9ERIC</name>
<evidence type="ECO:0000256" key="5">
    <source>
        <dbReference type="ARBA" id="ARBA00023163"/>
    </source>
</evidence>
<evidence type="ECO:0000256" key="7">
    <source>
        <dbReference type="SAM" id="MobiDB-lite"/>
    </source>
</evidence>
<evidence type="ECO:0000256" key="8">
    <source>
        <dbReference type="SAM" id="Phobius"/>
    </source>
</evidence>
<feature type="region of interest" description="Disordered" evidence="7">
    <location>
        <begin position="377"/>
        <end position="398"/>
    </location>
</feature>
<evidence type="ECO:0000256" key="2">
    <source>
        <dbReference type="ARBA" id="ARBA00008267"/>
    </source>
</evidence>
<dbReference type="SMART" id="SM01076">
    <property type="entry name" value="CG-1"/>
    <property type="match status" value="1"/>
</dbReference>
<comment type="subcellular location">
    <subcellularLocation>
        <location evidence="1">Nucleus</location>
    </subcellularLocation>
</comment>
<dbReference type="InterPro" id="IPR014756">
    <property type="entry name" value="Ig_E-set"/>
</dbReference>
<keyword evidence="8" id="KW-0812">Transmembrane</keyword>
<gene>
    <name evidence="10" type="ORF">Acr_24g0001120</name>
</gene>
<evidence type="ECO:0000256" key="4">
    <source>
        <dbReference type="ARBA" id="ARBA00023159"/>
    </source>
</evidence>
<protein>
    <submittedName>
        <fullName evidence="10">Calmodulin-binding transcription activator 5</fullName>
    </submittedName>
</protein>
<dbReference type="InterPro" id="IPR005559">
    <property type="entry name" value="CG-1_dom"/>
</dbReference>
<evidence type="ECO:0000256" key="1">
    <source>
        <dbReference type="ARBA" id="ARBA00004123"/>
    </source>
</evidence>
<dbReference type="OrthoDB" id="407555at2759"/>
<keyword evidence="3" id="KW-0040">ANK repeat</keyword>
<keyword evidence="11" id="KW-1185">Reference proteome</keyword>
<comment type="caution">
    <text evidence="10">The sequence shown here is derived from an EMBL/GenBank/DDBJ whole genome shotgun (WGS) entry which is preliminary data.</text>
</comment>
<evidence type="ECO:0000259" key="9">
    <source>
        <dbReference type="PROSITE" id="PS51437"/>
    </source>
</evidence>
<dbReference type="PANTHER" id="PTHR23335">
    <property type="entry name" value="CALMODULIN-BINDING TRANSCRIPTION ACTIVATOR CAMTA"/>
    <property type="match status" value="1"/>
</dbReference>
<keyword evidence="5" id="KW-0804">Transcription</keyword>
<dbReference type="CDD" id="cd00102">
    <property type="entry name" value="IPT"/>
    <property type="match status" value="1"/>
</dbReference>
<dbReference type="GO" id="GO:0003690">
    <property type="term" value="F:double-stranded DNA binding"/>
    <property type="evidence" value="ECO:0007669"/>
    <property type="project" value="TreeGrafter"/>
</dbReference>
<dbReference type="InterPro" id="IPR036770">
    <property type="entry name" value="Ankyrin_rpt-contain_sf"/>
</dbReference>
<keyword evidence="4" id="KW-0010">Activator</keyword>
<dbReference type="Gene3D" id="1.25.40.20">
    <property type="entry name" value="Ankyrin repeat-containing domain"/>
    <property type="match status" value="1"/>
</dbReference>
<dbReference type="Pfam" id="PF03859">
    <property type="entry name" value="CG-1"/>
    <property type="match status" value="1"/>
</dbReference>
<dbReference type="InterPro" id="IPR013783">
    <property type="entry name" value="Ig-like_fold"/>
</dbReference>
<dbReference type="Gene3D" id="2.60.40.10">
    <property type="entry name" value="Immunoglobulins"/>
    <property type="match status" value="1"/>
</dbReference>
<feature type="domain" description="CG-1" evidence="9">
    <location>
        <begin position="75"/>
        <end position="201"/>
    </location>
</feature>
<feature type="compositionally biased region" description="Low complexity" evidence="7">
    <location>
        <begin position="385"/>
        <end position="396"/>
    </location>
</feature>
<sequence length="937" mass="106640">METIVPGRLEGWEIHGFRTMEGTHRHRIALFLVLYSCFAVAFVDILCFIVFSRSDKVEVGMTIKCFFVQSTDLDFGNILEEAKARWLRPNEIHAMLYNYKCFNVAVKPVNLPKSGTIVWFDRKMLRNFRKDGHNWKKKKDGKTVKEAHEHLKVGNEERIHVYYAHGEDIPTFVRRCYWLLDKTLEHIVLVHYRETQELQGSPVTPVYSNSNSGLSDPSASWILSEETESGSDPAYYTAGKVQLEPGDNLSFRNHEMTLHEINTLEWEELLVPNDPKLSAPEQGKTSCFEQQNEFGTNGFPSNVTILSGNKLPTKDSFGSLSEAVAQSNYISNFLRKDPQLVTVSTGDSSDILGKDALQTQDSFGKWMNYIMTDTPESLDDSNVESSNSTGHGSSLSPMMDHLQSPVSGQIFSITDVSPAWAFSTEETKILITGYFNEGPPHLEKSNIYCVCGDACCPVEIVQSGVFRCLVSPHTHGYVNLYLSFNDRIPISQVLTFEYRIPLMRDPIISVDDKSKWEEFRVQMRLAHLLFSSSKSLQVLSSKVLPKALKEAKIFARKTSHIADGWAYMIEVIENNNISFQQAKDNLFEITLKNRLYEWLLERVVEGCKTSDYDDQGQGVIHLCAILDYRWAVLPFAWSGLSLDYRDKHGWTALHWAAYCGRSSFSGRKWLLLFYLPGRNQTWSQTRIQKNPGGCIAADLASKCGYDGLAAYLAEKALVEHFNDMTIAGNVSGSLQTASPELVDPRTLNEEELFLKDTLAAYRTAADAAARIQAAFREQSFKLRTKAVEASSPEDEVRNIIAAMKIQHAFRKFETRKKMAAAARIQHRFRAWKIRREFLNMKRQTIKIQAVFSWPPSPEAVSEDCLVTVVIDPKQESDVEDFFRASRNQAEERVERSVVRVQALFRSKRAQQEYQRMKLAYNEAMLEYEGIVTSDDDM</sequence>
<dbReference type="InterPro" id="IPR002909">
    <property type="entry name" value="IPT_dom"/>
</dbReference>
<comment type="similarity">
    <text evidence="2">Belongs to the CAMTA family.</text>
</comment>
<dbReference type="GO" id="GO:0005634">
    <property type="term" value="C:nucleus"/>
    <property type="evidence" value="ECO:0007669"/>
    <property type="project" value="UniProtKB-SubCell"/>
</dbReference>
<dbReference type="PANTHER" id="PTHR23335:SF3">
    <property type="entry name" value="CALMODULIN-BINDING TRANSCRIPTION ACTIVATOR 5"/>
    <property type="match status" value="1"/>
</dbReference>
<keyword evidence="8" id="KW-0472">Membrane</keyword>
<keyword evidence="6" id="KW-0539">Nucleus</keyword>
<organism evidence="10 11">
    <name type="scientific">Actinidia rufa</name>
    <dbReference type="NCBI Taxonomy" id="165716"/>
    <lineage>
        <taxon>Eukaryota</taxon>
        <taxon>Viridiplantae</taxon>
        <taxon>Streptophyta</taxon>
        <taxon>Embryophyta</taxon>
        <taxon>Tracheophyta</taxon>
        <taxon>Spermatophyta</taxon>
        <taxon>Magnoliopsida</taxon>
        <taxon>eudicotyledons</taxon>
        <taxon>Gunneridae</taxon>
        <taxon>Pentapetalae</taxon>
        <taxon>asterids</taxon>
        <taxon>Ericales</taxon>
        <taxon>Actinidiaceae</taxon>
        <taxon>Actinidia</taxon>
    </lineage>
</organism>
<dbReference type="SUPFAM" id="SSF81296">
    <property type="entry name" value="E set domains"/>
    <property type="match status" value="1"/>
</dbReference>
<dbReference type="AlphaFoldDB" id="A0A7J0GT17"/>